<reference evidence="3 5" key="2">
    <citation type="submission" date="2017-03" db="EMBL/GenBank/DDBJ databases">
        <title>Complete sequence of Clostridium formicaceticum DSM 92.</title>
        <authorList>
            <person name="Poehlein A."/>
            <person name="Karl M."/>
            <person name="Bengelsdorf F.R."/>
            <person name="Duerre P."/>
            <person name="Daniel R."/>
        </authorList>
    </citation>
    <scope>NUCLEOTIDE SEQUENCE [LARGE SCALE GENOMIC DNA]</scope>
    <source>
        <strain evidence="3 5">DSM 92</strain>
    </source>
</reference>
<evidence type="ECO:0000313" key="2">
    <source>
        <dbReference type="EMBL" id="AOY77530.1"/>
    </source>
</evidence>
<evidence type="ECO:0000313" key="5">
    <source>
        <dbReference type="Proteomes" id="UP000192478"/>
    </source>
</evidence>
<dbReference type="EMBL" id="CP020559">
    <property type="protein sequence ID" value="ARE88101.1"/>
    <property type="molecule type" value="Genomic_DNA"/>
</dbReference>
<gene>
    <name evidence="2" type="ORF">BJL90_17720</name>
    <name evidence="3" type="ORF">CLFO_25020</name>
</gene>
<keyword evidence="1" id="KW-0812">Transmembrane</keyword>
<evidence type="ECO:0000256" key="1">
    <source>
        <dbReference type="SAM" id="Phobius"/>
    </source>
</evidence>
<dbReference type="EMBL" id="CP017603">
    <property type="protein sequence ID" value="AOY77530.1"/>
    <property type="molecule type" value="Genomic_DNA"/>
</dbReference>
<proteinExistence type="predicted"/>
<keyword evidence="4" id="KW-1185">Reference proteome</keyword>
<accession>A0AAC9RJ75</accession>
<dbReference type="Proteomes" id="UP000177894">
    <property type="component" value="Chromosome"/>
</dbReference>
<evidence type="ECO:0000313" key="4">
    <source>
        <dbReference type="Proteomes" id="UP000177894"/>
    </source>
</evidence>
<keyword evidence="1" id="KW-0472">Membrane</keyword>
<dbReference type="AlphaFoldDB" id="A0AAC9RJ75"/>
<protein>
    <submittedName>
        <fullName evidence="3">Uncharacterized protein</fullName>
    </submittedName>
</protein>
<feature type="transmembrane region" description="Helical" evidence="1">
    <location>
        <begin position="7"/>
        <end position="28"/>
    </location>
</feature>
<name>A0AAC9RJ75_9CLOT</name>
<dbReference type="KEGG" id="cfm:BJL90_17720"/>
<sequence length="158" mass="18589">MKNRYKSILKVIVILAIGFWILSKIPFYSNINQEITANIYENGVVTGETTVFMEGERSNYLFSKEQNYWGRFYIDCFERTGRDGMNASIWWNFGGRPDTTQRITYSQNASFPLTNEIAPFMLINEEMNQFAVEFADGRIIAASDEMYQKYMEVSWTWR</sequence>
<organism evidence="3 5">
    <name type="scientific">Clostridium formicaceticum</name>
    <dbReference type="NCBI Taxonomy" id="1497"/>
    <lineage>
        <taxon>Bacteria</taxon>
        <taxon>Bacillati</taxon>
        <taxon>Bacillota</taxon>
        <taxon>Clostridia</taxon>
        <taxon>Eubacteriales</taxon>
        <taxon>Clostridiaceae</taxon>
        <taxon>Clostridium</taxon>
    </lineage>
</organism>
<dbReference type="Proteomes" id="UP000192478">
    <property type="component" value="Chromosome"/>
</dbReference>
<reference evidence="2 4" key="1">
    <citation type="submission" date="2016-10" db="EMBL/GenBank/DDBJ databases">
        <title>Complete Genome Sequence of Acetogen Clostridium formicoaceticum ATCC 27076.</title>
        <authorList>
            <person name="Bao T."/>
            <person name="Cheng C."/>
            <person name="Zhao J."/>
            <person name="Yang S.-T."/>
            <person name="Wang J."/>
            <person name="Wang M."/>
        </authorList>
    </citation>
    <scope>NUCLEOTIDE SEQUENCE [LARGE SCALE GENOMIC DNA]</scope>
    <source>
        <strain evidence="2 4">ATCC 27076</strain>
    </source>
</reference>
<dbReference type="RefSeq" id="WP_070971169.1">
    <property type="nucleotide sequence ID" value="NZ_CP017603.1"/>
</dbReference>
<evidence type="ECO:0000313" key="3">
    <source>
        <dbReference type="EMBL" id="ARE88101.1"/>
    </source>
</evidence>
<keyword evidence="1" id="KW-1133">Transmembrane helix</keyword>